<organism evidence="2 3">
    <name type="scientific">Colocasia esculenta</name>
    <name type="common">Wild taro</name>
    <name type="synonym">Arum esculentum</name>
    <dbReference type="NCBI Taxonomy" id="4460"/>
    <lineage>
        <taxon>Eukaryota</taxon>
        <taxon>Viridiplantae</taxon>
        <taxon>Streptophyta</taxon>
        <taxon>Embryophyta</taxon>
        <taxon>Tracheophyta</taxon>
        <taxon>Spermatophyta</taxon>
        <taxon>Magnoliopsida</taxon>
        <taxon>Liliopsida</taxon>
        <taxon>Araceae</taxon>
        <taxon>Aroideae</taxon>
        <taxon>Colocasieae</taxon>
        <taxon>Colocasia</taxon>
    </lineage>
</organism>
<dbReference type="AlphaFoldDB" id="A0A843TEZ9"/>
<evidence type="ECO:0000313" key="2">
    <source>
        <dbReference type="EMBL" id="MQL69615.1"/>
    </source>
</evidence>
<reference evidence="2" key="1">
    <citation type="submission" date="2017-07" db="EMBL/GenBank/DDBJ databases">
        <title>Taro Niue Genome Assembly and Annotation.</title>
        <authorList>
            <person name="Atibalentja N."/>
            <person name="Keating K."/>
            <person name="Fields C.J."/>
        </authorList>
    </citation>
    <scope>NUCLEOTIDE SEQUENCE</scope>
    <source>
        <strain evidence="2">Niue_2</strain>
        <tissue evidence="2">Leaf</tissue>
    </source>
</reference>
<comment type="caution">
    <text evidence="2">The sequence shown here is derived from an EMBL/GenBank/DDBJ whole genome shotgun (WGS) entry which is preliminary data.</text>
</comment>
<sequence>MESEVVDILAYLQRFQEEYGGHDYMRPARDARDDLIDNLCAQLAGTEAQLAEAREALDALRAAQASVERTDTGGASSSWSVPDPEMASLWEQLAAATARAEEMARDLSARFDELQCHAPTRNIEARRQLQEKGIERVLDIKPLHIE</sequence>
<protein>
    <submittedName>
        <fullName evidence="2">Uncharacterized protein</fullName>
    </submittedName>
</protein>
<name>A0A843TEZ9_COLES</name>
<evidence type="ECO:0000256" key="1">
    <source>
        <dbReference type="SAM" id="MobiDB-lite"/>
    </source>
</evidence>
<proteinExistence type="predicted"/>
<evidence type="ECO:0000313" key="3">
    <source>
        <dbReference type="Proteomes" id="UP000652761"/>
    </source>
</evidence>
<gene>
    <name evidence="2" type="ORF">Taro_001885</name>
</gene>
<keyword evidence="3" id="KW-1185">Reference proteome</keyword>
<feature type="region of interest" description="Disordered" evidence="1">
    <location>
        <begin position="63"/>
        <end position="82"/>
    </location>
</feature>
<accession>A0A843TEZ9</accession>
<dbReference type="EMBL" id="NMUH01000042">
    <property type="protein sequence ID" value="MQL69615.1"/>
    <property type="molecule type" value="Genomic_DNA"/>
</dbReference>
<dbReference type="Proteomes" id="UP000652761">
    <property type="component" value="Unassembled WGS sequence"/>
</dbReference>